<keyword evidence="2 5" id="KW-0645">Protease</keyword>
<dbReference type="Pfam" id="PF04586">
    <property type="entry name" value="Peptidase_S78"/>
    <property type="match status" value="1"/>
</dbReference>
<dbReference type="EMBL" id="JBHSSW010000008">
    <property type="protein sequence ID" value="MFC6197830.1"/>
    <property type="molecule type" value="Genomic_DNA"/>
</dbReference>
<evidence type="ECO:0000313" key="5">
    <source>
        <dbReference type="EMBL" id="MFC6197830.1"/>
    </source>
</evidence>
<keyword evidence="1" id="KW-1188">Viral release from host cell</keyword>
<dbReference type="GO" id="GO:0008233">
    <property type="term" value="F:peptidase activity"/>
    <property type="evidence" value="ECO:0007669"/>
    <property type="project" value="UniProtKB-KW"/>
</dbReference>
<name>A0ABW1S885_9PROT</name>
<comment type="caution">
    <text evidence="5">The sequence shown here is derived from an EMBL/GenBank/DDBJ whole genome shotgun (WGS) entry which is preliminary data.</text>
</comment>
<evidence type="ECO:0000256" key="1">
    <source>
        <dbReference type="ARBA" id="ARBA00022612"/>
    </source>
</evidence>
<feature type="domain" description="Prohead serine protease" evidence="4">
    <location>
        <begin position="54"/>
        <end position="158"/>
    </location>
</feature>
<evidence type="ECO:0000259" key="4">
    <source>
        <dbReference type="Pfam" id="PF04586"/>
    </source>
</evidence>
<dbReference type="Proteomes" id="UP001596303">
    <property type="component" value="Unassembled WGS sequence"/>
</dbReference>
<dbReference type="InterPro" id="IPR054613">
    <property type="entry name" value="Peptidase_S78_dom"/>
</dbReference>
<accession>A0ABW1S885</accession>
<evidence type="ECO:0000256" key="2">
    <source>
        <dbReference type="ARBA" id="ARBA00022670"/>
    </source>
</evidence>
<evidence type="ECO:0000313" key="6">
    <source>
        <dbReference type="Proteomes" id="UP001596303"/>
    </source>
</evidence>
<dbReference type="EC" id="3.4.21.-" evidence="5"/>
<keyword evidence="3 5" id="KW-0378">Hydrolase</keyword>
<protein>
    <submittedName>
        <fullName evidence="5">HK97 family phage prohead protease</fullName>
        <ecNumber evidence="5">3.4.21.-</ecNumber>
    </submittedName>
</protein>
<dbReference type="RefSeq" id="WP_377377289.1">
    <property type="nucleotide sequence ID" value="NZ_JBHSSW010000008.1"/>
</dbReference>
<keyword evidence="6" id="KW-1185">Reference proteome</keyword>
<reference evidence="6" key="1">
    <citation type="journal article" date="2019" name="Int. J. Syst. Evol. Microbiol.">
        <title>The Global Catalogue of Microorganisms (GCM) 10K type strain sequencing project: providing services to taxonomists for standard genome sequencing and annotation.</title>
        <authorList>
            <consortium name="The Broad Institute Genomics Platform"/>
            <consortium name="The Broad Institute Genome Sequencing Center for Infectious Disease"/>
            <person name="Wu L."/>
            <person name="Ma J."/>
        </authorList>
    </citation>
    <scope>NUCLEOTIDE SEQUENCE [LARGE SCALE GENOMIC DNA]</scope>
    <source>
        <strain evidence="6">CGMCC-1.15741</strain>
    </source>
</reference>
<proteinExistence type="predicted"/>
<sequence length="221" mass="24371">MEDVMDMTSRAYAFIETKALDEEKREFSGWATTPEPDRVQDTINPLGAVFKNPLVLLHQHRHDAPVGSVRFEKPTEKGIRFTATIPVIKEPGPLKDRVDTAWGELKAGLVRAVSIGFRPLKYAFLDEGGIDFQEVEIFELSLVTIPMNASAIIDAVKSYDQQLRKEAGALEHALPKPISTDLAASGKTGSATSAKTGHRVVKLADTARVRAKPFVINKIHR</sequence>
<gene>
    <name evidence="5" type="ORF">ACFQDM_07060</name>
</gene>
<dbReference type="GO" id="GO:0006508">
    <property type="term" value="P:proteolysis"/>
    <property type="evidence" value="ECO:0007669"/>
    <property type="project" value="UniProtKB-KW"/>
</dbReference>
<organism evidence="5 6">
    <name type="scientific">Ponticaulis profundi</name>
    <dbReference type="NCBI Taxonomy" id="2665222"/>
    <lineage>
        <taxon>Bacteria</taxon>
        <taxon>Pseudomonadati</taxon>
        <taxon>Pseudomonadota</taxon>
        <taxon>Alphaproteobacteria</taxon>
        <taxon>Hyphomonadales</taxon>
        <taxon>Hyphomonadaceae</taxon>
        <taxon>Ponticaulis</taxon>
    </lineage>
</organism>
<evidence type="ECO:0000256" key="3">
    <source>
        <dbReference type="ARBA" id="ARBA00022801"/>
    </source>
</evidence>